<feature type="domain" description="KASH5-like coiled-coil" evidence="12">
    <location>
        <begin position="361"/>
        <end position="559"/>
    </location>
</feature>
<reference evidence="13 14" key="1">
    <citation type="journal article" date="2023" name="J. Hered.">
        <title>Chromosome-level genome of the wood stork (Mycteria americana) provides insight into avian chromosome evolution.</title>
        <authorList>
            <person name="Flamio R. Jr."/>
            <person name="Ramstad K.M."/>
        </authorList>
    </citation>
    <scope>NUCLEOTIDE SEQUENCE [LARGE SCALE GENOMIC DNA]</scope>
    <source>
        <strain evidence="13">JAX WOST 10</strain>
    </source>
</reference>
<dbReference type="Pfam" id="PF05781">
    <property type="entry name" value="MRVI1"/>
    <property type="match status" value="1"/>
</dbReference>
<dbReference type="InterPro" id="IPR039508">
    <property type="entry name" value="KASH5_EF-hand-like_dom"/>
</dbReference>
<feature type="domain" description="Protein KASH5 EF-hand-like" evidence="11">
    <location>
        <begin position="238"/>
        <end position="301"/>
    </location>
</feature>
<organism evidence="13 14">
    <name type="scientific">Mycteria americana</name>
    <name type="common">Wood stork</name>
    <dbReference type="NCBI Taxonomy" id="33587"/>
    <lineage>
        <taxon>Eukaryota</taxon>
        <taxon>Metazoa</taxon>
        <taxon>Chordata</taxon>
        <taxon>Craniata</taxon>
        <taxon>Vertebrata</taxon>
        <taxon>Euteleostomi</taxon>
        <taxon>Archelosauria</taxon>
        <taxon>Archosauria</taxon>
        <taxon>Dinosauria</taxon>
        <taxon>Saurischia</taxon>
        <taxon>Theropoda</taxon>
        <taxon>Coelurosauria</taxon>
        <taxon>Aves</taxon>
        <taxon>Neognathae</taxon>
        <taxon>Neoaves</taxon>
        <taxon>Aequornithes</taxon>
        <taxon>Ciconiiformes</taxon>
        <taxon>Ciconiidae</taxon>
        <taxon>Mycteria</taxon>
    </lineage>
</organism>
<sequence>MFIKILCKSSELIMSSEHGANKRHHNPVDSICRKIKSIQMMDEVSNSALQIPKFQSRNFDSPQCSIKKNLEEILKKRTFRSHDSTGPHLISPSSDCVFSADLQLLSPCLGRISTSSSANATYSIRSEERSSNSWMPVCPMENCSPSYFRPREANTQNKLCALSNIESKDVPCEQKYLTSSPNLYFFTSDKKSESAVIQSPVPKKLSLSERGWKQSLGYKADNMYDVSLICEEDLLTAIFCACDVERTGKVAVSKIVDYLRHTTSRGSEDSGLEELCNMLDPDQKDVSMDLKTYHAIMKEWIEDCKRKWEDGATEEPTASMENLEFKVHKNASEAKKTHVRMNVTSGSLEAFGGDVSKGDMETSDLIICVADLQYNNQKLQEENNKLKLTLEAVDETNNKLLADNEDLRQQIKSIQHSVLKAKSLEEELEEAKTNLNLSEETRQQILCQNKQLEKENQSLVIKITSLQEELCLNALYLVQNIRNSMDADGLKKKILELSKNAAELQIQAHMYESTVVNKEASLIQKEQDIKELKLTIVECSSIIETLRAERNELLENMQHMQQELISNGLSFPLMSKFSSNIPEGMNSLHCELELAQSSEITKTECTSLDETLDREVLVLLQGPEYAGEKFKTIMQNLEEEASEAEELVMTSLQWVKDPDVNVQQAWERKLVVLKQELGEKRHLWIQKLHLLEKYKESLDKDFVQMASNLRRTKTEQLHLRKELSARQREIETVKQLQEETAGQAQALGLELQKATKQLEDASKQAEDQVEAFHSACEEAASLKCKLEEAISEQQKLKDVNAALTSVCQLLEEKVEDQKSNCGVEAVIDFYQATVNTLRWELLQRRLCELLCQCCAELESDYSLLPASAEPVKGKQLHCSKQLWSEEPTLCTEIPRTLPADVSCWRTTPLLDALTLETSCPSNSPVHGWGRPRRQSSGSCPLESCNLGHTTTSDVTSVGCKWKICSAGNYTDADLPVSITMMDSSLTEVDCAEPTLPASLIPSSDRLTSPQEVLASSLESTALVTGCLVMEEKSPKCSREKEEDVPTSVAMEKNNNKDPAGPVSGADLTKKEFCPMMEEHKTAFQNVLKQDREVEQEKKNTKEQSEEAPAVVPSRKGSSPTTGGIKADKTKQNEPDSPNEKEVEAEFLRLSLGFKCDLFTLDKRVKLEERSRDLAEENLKKEITNALKMLEALVPLCEEDNQAQEIIKKLQKSLQFLSQYAARVASRAEMLGAINQESRVSKAVEVMIQHVENLKRMYAKEHAELEELKQVLLQNERSFSSLGDRDESTNKKLPNSFNFKPSSSLRRVSIATLPRSAGNAGIGLPLAQFHEPDGDERSDKFNRRSSSWGRLGAKQNEKRPSLQRFISTYSWAEYEDERAETKNEQSESPAEVQEEPSRKESISEKGKYSSKWNLESVCNLMSSWASHFKASFSNANKTLWVSVSILVLLAALTSFLTGLSLQRPADAAPVGTGDSWTSLQQLLWPYTGLQHNGPPPV</sequence>
<keyword evidence="5 10" id="KW-1133">Transmembrane helix</keyword>
<comment type="caution">
    <text evidence="13">The sequence shown here is derived from an EMBL/GenBank/DDBJ whole genome shotgun (WGS) entry which is preliminary data.</text>
</comment>
<accession>A0AAN7SGX6</accession>
<evidence type="ECO:0000256" key="3">
    <source>
        <dbReference type="ARBA" id="ARBA00022490"/>
    </source>
</evidence>
<feature type="region of interest" description="Disordered" evidence="9">
    <location>
        <begin position="1092"/>
        <end position="1141"/>
    </location>
</feature>
<evidence type="ECO:0000256" key="9">
    <source>
        <dbReference type="SAM" id="MobiDB-lite"/>
    </source>
</evidence>
<dbReference type="GO" id="GO:0005789">
    <property type="term" value="C:endoplasmic reticulum membrane"/>
    <property type="evidence" value="ECO:0007669"/>
    <property type="project" value="TreeGrafter"/>
</dbReference>
<evidence type="ECO:0000256" key="8">
    <source>
        <dbReference type="SAM" id="Coils"/>
    </source>
</evidence>
<dbReference type="InterPro" id="IPR028168">
    <property type="entry name" value="KASH5_CC"/>
</dbReference>
<feature type="compositionally biased region" description="Basic and acidic residues" evidence="9">
    <location>
        <begin position="1329"/>
        <end position="1341"/>
    </location>
</feature>
<protein>
    <recommendedName>
        <fullName evidence="15">Lymphoid-restricted membrane protein</fullName>
    </recommendedName>
</protein>
<evidence type="ECO:0000256" key="2">
    <source>
        <dbReference type="ARBA" id="ARBA00004496"/>
    </source>
</evidence>
<keyword evidence="7 10" id="KW-0472">Membrane</keyword>
<name>A0AAN7SGX6_MYCAM</name>
<feature type="compositionally biased region" description="Basic and acidic residues" evidence="9">
    <location>
        <begin position="1032"/>
        <end position="1043"/>
    </location>
</feature>
<evidence type="ECO:0000313" key="14">
    <source>
        <dbReference type="Proteomes" id="UP001333110"/>
    </source>
</evidence>
<keyword evidence="6 8" id="KW-0175">Coiled coil</keyword>
<feature type="compositionally biased region" description="Basic and acidic residues" evidence="9">
    <location>
        <begin position="1394"/>
        <end position="1404"/>
    </location>
</feature>
<dbReference type="PANTHER" id="PTHR15352:SF3">
    <property type="entry name" value="INOSITOL 1,4,5-TRIPHOSPHATE RECEPTOR ASSOCIATED 2"/>
    <property type="match status" value="1"/>
</dbReference>
<keyword evidence="4 10" id="KW-0812">Transmembrane</keyword>
<feature type="transmembrane region" description="Helical" evidence="10">
    <location>
        <begin position="1438"/>
        <end position="1458"/>
    </location>
</feature>
<comment type="subcellular location">
    <subcellularLocation>
        <location evidence="2">Cytoplasm</location>
    </subcellularLocation>
    <subcellularLocation>
        <location evidence="1">Membrane</location>
        <topology evidence="1">Single-pass membrane protein</topology>
    </subcellularLocation>
</comment>
<evidence type="ECO:0008006" key="15">
    <source>
        <dbReference type="Google" id="ProtNLM"/>
    </source>
</evidence>
<evidence type="ECO:0000256" key="1">
    <source>
        <dbReference type="ARBA" id="ARBA00004167"/>
    </source>
</evidence>
<evidence type="ECO:0000313" key="13">
    <source>
        <dbReference type="EMBL" id="KAK4829456.1"/>
    </source>
</evidence>
<feature type="region of interest" description="Disordered" evidence="9">
    <location>
        <begin position="1032"/>
        <end position="1066"/>
    </location>
</feature>
<evidence type="ECO:0000259" key="12">
    <source>
        <dbReference type="Pfam" id="PF14662"/>
    </source>
</evidence>
<evidence type="ECO:0000256" key="6">
    <source>
        <dbReference type="ARBA" id="ARBA00023054"/>
    </source>
</evidence>
<evidence type="ECO:0000256" key="5">
    <source>
        <dbReference type="ARBA" id="ARBA00022989"/>
    </source>
</evidence>
<keyword evidence="14" id="KW-1185">Reference proteome</keyword>
<dbReference type="InterPro" id="IPR008677">
    <property type="entry name" value="MRVI1"/>
</dbReference>
<evidence type="ECO:0000256" key="4">
    <source>
        <dbReference type="ARBA" id="ARBA00022692"/>
    </source>
</evidence>
<feature type="coiled-coil region" evidence="8">
    <location>
        <begin position="719"/>
        <end position="820"/>
    </location>
</feature>
<feature type="compositionally biased region" description="Basic and acidic residues" evidence="9">
    <location>
        <begin position="1125"/>
        <end position="1141"/>
    </location>
</feature>
<feature type="coiled-coil region" evidence="8">
    <location>
        <begin position="369"/>
        <end position="507"/>
    </location>
</feature>
<evidence type="ECO:0000256" key="7">
    <source>
        <dbReference type="ARBA" id="ARBA00023136"/>
    </source>
</evidence>
<keyword evidence="3" id="KW-0963">Cytoplasm</keyword>
<evidence type="ECO:0000259" key="11">
    <source>
        <dbReference type="Pfam" id="PF14658"/>
    </source>
</evidence>
<dbReference type="EMBL" id="JAUNZN010000001">
    <property type="protein sequence ID" value="KAK4829456.1"/>
    <property type="molecule type" value="Genomic_DNA"/>
</dbReference>
<proteinExistence type="predicted"/>
<feature type="region of interest" description="Disordered" evidence="9">
    <location>
        <begin position="1320"/>
        <end position="1355"/>
    </location>
</feature>
<dbReference type="PANTHER" id="PTHR15352">
    <property type="entry name" value="LYMPHOID-RESTRICTED MEMBRANE PROTEIN, JAW1"/>
    <property type="match status" value="1"/>
</dbReference>
<feature type="compositionally biased region" description="Basic and acidic residues" evidence="9">
    <location>
        <begin position="1092"/>
        <end position="1104"/>
    </location>
</feature>
<dbReference type="Pfam" id="PF14662">
    <property type="entry name" value="KASH_CCD"/>
    <property type="match status" value="1"/>
</dbReference>
<feature type="region of interest" description="Disordered" evidence="9">
    <location>
        <begin position="1375"/>
        <end position="1404"/>
    </location>
</feature>
<gene>
    <name evidence="13" type="ORF">QYF61_004674</name>
</gene>
<dbReference type="Pfam" id="PF14658">
    <property type="entry name" value="EF-hand_9"/>
    <property type="match status" value="1"/>
</dbReference>
<dbReference type="Proteomes" id="UP001333110">
    <property type="component" value="Unassembled WGS sequence"/>
</dbReference>
<evidence type="ECO:0000256" key="10">
    <source>
        <dbReference type="SAM" id="Phobius"/>
    </source>
</evidence>